<keyword evidence="1" id="KW-1133">Transmembrane helix</keyword>
<dbReference type="AlphaFoldDB" id="A0AAD4NDW5"/>
<proteinExistence type="predicted"/>
<keyword evidence="1" id="KW-0812">Transmembrane</keyword>
<feature type="transmembrane region" description="Helical" evidence="1">
    <location>
        <begin position="18"/>
        <end position="39"/>
    </location>
</feature>
<keyword evidence="3" id="KW-1185">Reference proteome</keyword>
<evidence type="ECO:0000313" key="2">
    <source>
        <dbReference type="EMBL" id="KAI1720934.1"/>
    </source>
</evidence>
<dbReference type="EMBL" id="JAKKPZ010000005">
    <property type="protein sequence ID" value="KAI1720934.1"/>
    <property type="molecule type" value="Genomic_DNA"/>
</dbReference>
<evidence type="ECO:0000313" key="3">
    <source>
        <dbReference type="Proteomes" id="UP001201812"/>
    </source>
</evidence>
<evidence type="ECO:0000256" key="1">
    <source>
        <dbReference type="SAM" id="Phobius"/>
    </source>
</evidence>
<accession>A0AAD4NDW5</accession>
<gene>
    <name evidence="2" type="ORF">DdX_05184</name>
</gene>
<comment type="caution">
    <text evidence="2">The sequence shown here is derived from an EMBL/GenBank/DDBJ whole genome shotgun (WGS) entry which is preliminary data.</text>
</comment>
<sequence length="125" mass="14215">MPSSPPSSPTLTPRWCQLFATFCQIFLLFHVLLLIVPFIDASTGSVFGEWPPAHSVSASDTEANALRKRYSKAELAAMRRSNQNDYFTTSQSFFSPDMHLLPKKVFEYFPKMVYFRQGGGVWFPP</sequence>
<reference evidence="2" key="1">
    <citation type="submission" date="2022-01" db="EMBL/GenBank/DDBJ databases">
        <title>Genome Sequence Resource for Two Populations of Ditylenchus destructor, the Migratory Endoparasitic Phytonematode.</title>
        <authorList>
            <person name="Zhang H."/>
            <person name="Lin R."/>
            <person name="Xie B."/>
        </authorList>
    </citation>
    <scope>NUCLEOTIDE SEQUENCE</scope>
    <source>
        <strain evidence="2">BazhouSP</strain>
    </source>
</reference>
<protein>
    <submittedName>
        <fullName evidence="2">Uncharacterized protein</fullName>
    </submittedName>
</protein>
<name>A0AAD4NDW5_9BILA</name>
<organism evidence="2 3">
    <name type="scientific">Ditylenchus destructor</name>
    <dbReference type="NCBI Taxonomy" id="166010"/>
    <lineage>
        <taxon>Eukaryota</taxon>
        <taxon>Metazoa</taxon>
        <taxon>Ecdysozoa</taxon>
        <taxon>Nematoda</taxon>
        <taxon>Chromadorea</taxon>
        <taxon>Rhabditida</taxon>
        <taxon>Tylenchina</taxon>
        <taxon>Tylenchomorpha</taxon>
        <taxon>Sphaerularioidea</taxon>
        <taxon>Anguinidae</taxon>
        <taxon>Anguininae</taxon>
        <taxon>Ditylenchus</taxon>
    </lineage>
</organism>
<dbReference type="Proteomes" id="UP001201812">
    <property type="component" value="Unassembled WGS sequence"/>
</dbReference>
<keyword evidence="1" id="KW-0472">Membrane</keyword>